<evidence type="ECO:0000313" key="1">
    <source>
        <dbReference type="EMBL" id="EDW55158.1"/>
    </source>
</evidence>
<proteinExistence type="predicted"/>
<evidence type="ECO:0000313" key="2">
    <source>
        <dbReference type="Proteomes" id="UP000001292"/>
    </source>
</evidence>
<dbReference type="HOGENOM" id="CLU_2796700_0_0_1"/>
<protein>
    <submittedName>
        <fullName evidence="1">GM19527</fullName>
    </submittedName>
</protein>
<sequence length="68" mass="8000">MTPMICGKTSQTVRSHRNYLYKAFSTLVEWEKLSPFGAAASELYRTFNKPTIYRRNETKEVQTAFYLQ</sequence>
<name>B4I4L5_DROSE</name>
<dbReference type="Proteomes" id="UP000001292">
    <property type="component" value="Unassembled WGS sequence"/>
</dbReference>
<dbReference type="AlphaFoldDB" id="B4I4L5"/>
<organism evidence="2">
    <name type="scientific">Drosophila sechellia</name>
    <name type="common">Fruit fly</name>
    <dbReference type="NCBI Taxonomy" id="7238"/>
    <lineage>
        <taxon>Eukaryota</taxon>
        <taxon>Metazoa</taxon>
        <taxon>Ecdysozoa</taxon>
        <taxon>Arthropoda</taxon>
        <taxon>Hexapoda</taxon>
        <taxon>Insecta</taxon>
        <taxon>Pterygota</taxon>
        <taxon>Neoptera</taxon>
        <taxon>Endopterygota</taxon>
        <taxon>Diptera</taxon>
        <taxon>Brachycera</taxon>
        <taxon>Muscomorpha</taxon>
        <taxon>Ephydroidea</taxon>
        <taxon>Drosophilidae</taxon>
        <taxon>Drosophila</taxon>
        <taxon>Sophophora</taxon>
    </lineage>
</organism>
<accession>B4I4L5</accession>
<gene>
    <name evidence="1" type="primary">Dsec\GM19527</name>
    <name evidence="1" type="ORF">Dsec_GM19527</name>
</gene>
<reference evidence="1 2" key="1">
    <citation type="journal article" date="2007" name="Nature">
        <title>Evolution of genes and genomes on the Drosophila phylogeny.</title>
        <authorList>
            <consortium name="Drosophila 12 Genomes Consortium"/>
            <person name="Clark A.G."/>
            <person name="Eisen M.B."/>
            <person name="Smith D.R."/>
            <person name="Bergman C.M."/>
            <person name="Oliver B."/>
            <person name="Markow T.A."/>
            <person name="Kaufman T.C."/>
            <person name="Kellis M."/>
            <person name="Gelbart W."/>
            <person name="Iyer V.N."/>
            <person name="Pollard D.A."/>
            <person name="Sackton T.B."/>
            <person name="Larracuente A.M."/>
            <person name="Singh N.D."/>
            <person name="Abad J.P."/>
            <person name="Abt D.N."/>
            <person name="Adryan B."/>
            <person name="Aguade M."/>
            <person name="Akashi H."/>
            <person name="Anderson W.W."/>
            <person name="Aquadro C.F."/>
            <person name="Ardell D.H."/>
            <person name="Arguello R."/>
            <person name="Artieri C.G."/>
            <person name="Barbash D.A."/>
            <person name="Barker D."/>
            <person name="Barsanti P."/>
            <person name="Batterham P."/>
            <person name="Batzoglou S."/>
            <person name="Begun D."/>
            <person name="Bhutkar A."/>
            <person name="Blanco E."/>
            <person name="Bosak S.A."/>
            <person name="Bradley R.K."/>
            <person name="Brand A.D."/>
            <person name="Brent M.R."/>
            <person name="Brooks A.N."/>
            <person name="Brown R.H."/>
            <person name="Butlin R.K."/>
            <person name="Caggese C."/>
            <person name="Calvi B.R."/>
            <person name="Bernardo de Carvalho A."/>
            <person name="Caspi A."/>
            <person name="Castrezana S."/>
            <person name="Celniker S.E."/>
            <person name="Chang J.L."/>
            <person name="Chapple C."/>
            <person name="Chatterji S."/>
            <person name="Chinwalla A."/>
            <person name="Civetta A."/>
            <person name="Clifton S.W."/>
            <person name="Comeron J.M."/>
            <person name="Costello J.C."/>
            <person name="Coyne J.A."/>
            <person name="Daub J."/>
            <person name="David R.G."/>
            <person name="Delcher A.L."/>
            <person name="Delehaunty K."/>
            <person name="Do C.B."/>
            <person name="Ebling H."/>
            <person name="Edwards K."/>
            <person name="Eickbush T."/>
            <person name="Evans J.D."/>
            <person name="Filipski A."/>
            <person name="Findeiss S."/>
            <person name="Freyhult E."/>
            <person name="Fulton L."/>
            <person name="Fulton R."/>
            <person name="Garcia A.C."/>
            <person name="Gardiner A."/>
            <person name="Garfield D.A."/>
            <person name="Garvin B.E."/>
            <person name="Gibson G."/>
            <person name="Gilbert D."/>
            <person name="Gnerre S."/>
            <person name="Godfrey J."/>
            <person name="Good R."/>
            <person name="Gotea V."/>
            <person name="Gravely B."/>
            <person name="Greenberg A.J."/>
            <person name="Griffiths-Jones S."/>
            <person name="Gross S."/>
            <person name="Guigo R."/>
            <person name="Gustafson E.A."/>
            <person name="Haerty W."/>
            <person name="Hahn M.W."/>
            <person name="Halligan D.L."/>
            <person name="Halpern A.L."/>
            <person name="Halter G.M."/>
            <person name="Han M.V."/>
            <person name="Heger A."/>
            <person name="Hillier L."/>
            <person name="Hinrichs A.S."/>
            <person name="Holmes I."/>
            <person name="Hoskins R.A."/>
            <person name="Hubisz M.J."/>
            <person name="Hultmark D."/>
            <person name="Huntley M.A."/>
            <person name="Jaffe D.B."/>
            <person name="Jagadeeshan S."/>
            <person name="Jeck W.R."/>
            <person name="Johnson J."/>
            <person name="Jones C.D."/>
            <person name="Jordan W.C."/>
            <person name="Karpen G.H."/>
            <person name="Kataoka E."/>
            <person name="Keightley P.D."/>
            <person name="Kheradpour P."/>
            <person name="Kirkness E.F."/>
            <person name="Koerich L.B."/>
            <person name="Kristiansen K."/>
            <person name="Kudrna D."/>
            <person name="Kulathinal R.J."/>
            <person name="Kumar S."/>
            <person name="Kwok R."/>
            <person name="Lander E."/>
            <person name="Langley C.H."/>
            <person name="Lapoint R."/>
            <person name="Lazzaro B.P."/>
            <person name="Lee S.J."/>
            <person name="Levesque L."/>
            <person name="Li R."/>
            <person name="Lin C.F."/>
            <person name="Lin M.F."/>
            <person name="Lindblad-Toh K."/>
            <person name="Llopart A."/>
            <person name="Long M."/>
            <person name="Low L."/>
            <person name="Lozovsky E."/>
            <person name="Lu J."/>
            <person name="Luo M."/>
            <person name="Machado C.A."/>
            <person name="Makalowski W."/>
            <person name="Marzo M."/>
            <person name="Matsuda M."/>
            <person name="Matzkin L."/>
            <person name="McAllister B."/>
            <person name="McBride C.S."/>
            <person name="McKernan B."/>
            <person name="McKernan K."/>
            <person name="Mendez-Lago M."/>
            <person name="Minx P."/>
            <person name="Mollenhauer M.U."/>
            <person name="Montooth K."/>
            <person name="Mount S.M."/>
            <person name="Mu X."/>
            <person name="Myers E."/>
            <person name="Negre B."/>
            <person name="Newfeld S."/>
            <person name="Nielsen R."/>
            <person name="Noor M.A."/>
            <person name="O'Grady P."/>
            <person name="Pachter L."/>
            <person name="Papaceit M."/>
            <person name="Parisi M.J."/>
            <person name="Parisi M."/>
            <person name="Parts L."/>
            <person name="Pedersen J.S."/>
            <person name="Pesole G."/>
            <person name="Phillippy A.M."/>
            <person name="Ponting C.P."/>
            <person name="Pop M."/>
            <person name="Porcelli D."/>
            <person name="Powell J.R."/>
            <person name="Prohaska S."/>
            <person name="Pruitt K."/>
            <person name="Puig M."/>
            <person name="Quesneville H."/>
            <person name="Ram K.R."/>
            <person name="Rand D."/>
            <person name="Rasmussen M.D."/>
            <person name="Reed L.K."/>
            <person name="Reenan R."/>
            <person name="Reily A."/>
            <person name="Remington K.A."/>
            <person name="Rieger T.T."/>
            <person name="Ritchie M.G."/>
            <person name="Robin C."/>
            <person name="Rogers Y.H."/>
            <person name="Rohde C."/>
            <person name="Rozas J."/>
            <person name="Rubenfield M.J."/>
            <person name="Ruiz A."/>
            <person name="Russo S."/>
            <person name="Salzberg S.L."/>
            <person name="Sanchez-Gracia A."/>
            <person name="Saranga D.J."/>
            <person name="Sato H."/>
            <person name="Schaeffer S.W."/>
            <person name="Schatz M.C."/>
            <person name="Schlenke T."/>
            <person name="Schwartz R."/>
            <person name="Segarra C."/>
            <person name="Singh R.S."/>
            <person name="Sirot L."/>
            <person name="Sirota M."/>
            <person name="Sisneros N.B."/>
            <person name="Smith C.D."/>
            <person name="Smith T.F."/>
            <person name="Spieth J."/>
            <person name="Stage D.E."/>
            <person name="Stark A."/>
            <person name="Stephan W."/>
            <person name="Strausberg R.L."/>
            <person name="Strempel S."/>
            <person name="Sturgill D."/>
            <person name="Sutton G."/>
            <person name="Sutton G.G."/>
            <person name="Tao W."/>
            <person name="Teichmann S."/>
            <person name="Tobari Y.N."/>
            <person name="Tomimura Y."/>
            <person name="Tsolas J.M."/>
            <person name="Valente V.L."/>
            <person name="Venter E."/>
            <person name="Venter J.C."/>
            <person name="Vicario S."/>
            <person name="Vieira F.G."/>
            <person name="Vilella A.J."/>
            <person name="Villasante A."/>
            <person name="Walenz B."/>
            <person name="Wang J."/>
            <person name="Wasserman M."/>
            <person name="Watts T."/>
            <person name="Wilson D."/>
            <person name="Wilson R.K."/>
            <person name="Wing R.A."/>
            <person name="Wolfner M.F."/>
            <person name="Wong A."/>
            <person name="Wong G.K."/>
            <person name="Wu C.I."/>
            <person name="Wu G."/>
            <person name="Yamamoto D."/>
            <person name="Yang H.P."/>
            <person name="Yang S.P."/>
            <person name="Yorke J.A."/>
            <person name="Yoshida K."/>
            <person name="Zdobnov E."/>
            <person name="Zhang P."/>
            <person name="Zhang Y."/>
            <person name="Zimin A.V."/>
            <person name="Baldwin J."/>
            <person name="Abdouelleil A."/>
            <person name="Abdulkadir J."/>
            <person name="Abebe A."/>
            <person name="Abera B."/>
            <person name="Abreu J."/>
            <person name="Acer S.C."/>
            <person name="Aftuck L."/>
            <person name="Alexander A."/>
            <person name="An P."/>
            <person name="Anderson E."/>
            <person name="Anderson S."/>
            <person name="Arachi H."/>
            <person name="Azer M."/>
            <person name="Bachantsang P."/>
            <person name="Barry A."/>
            <person name="Bayul T."/>
            <person name="Berlin A."/>
            <person name="Bessette D."/>
            <person name="Bloom T."/>
            <person name="Blye J."/>
            <person name="Boguslavskiy L."/>
            <person name="Bonnet C."/>
            <person name="Boukhgalter B."/>
            <person name="Bourzgui I."/>
            <person name="Brown A."/>
            <person name="Cahill P."/>
            <person name="Channer S."/>
            <person name="Cheshatsang Y."/>
            <person name="Chuda L."/>
            <person name="Citroen M."/>
            <person name="Collymore A."/>
            <person name="Cooke P."/>
            <person name="Costello M."/>
            <person name="D'Aco K."/>
            <person name="Daza R."/>
            <person name="De Haan G."/>
            <person name="DeGray S."/>
            <person name="DeMaso C."/>
            <person name="Dhargay N."/>
            <person name="Dooley K."/>
            <person name="Dooley E."/>
            <person name="Doricent M."/>
            <person name="Dorje P."/>
            <person name="Dorjee K."/>
            <person name="Dupes A."/>
            <person name="Elong R."/>
            <person name="Falk J."/>
            <person name="Farina A."/>
            <person name="Faro S."/>
            <person name="Ferguson D."/>
            <person name="Fisher S."/>
            <person name="Foley C.D."/>
            <person name="Franke A."/>
            <person name="Friedrich D."/>
            <person name="Gadbois L."/>
            <person name="Gearin G."/>
            <person name="Gearin C.R."/>
            <person name="Giannoukos G."/>
            <person name="Goode T."/>
            <person name="Graham J."/>
            <person name="Grandbois E."/>
            <person name="Grewal S."/>
            <person name="Gyaltsen K."/>
            <person name="Hafez N."/>
            <person name="Hagos B."/>
            <person name="Hall J."/>
            <person name="Henson C."/>
            <person name="Hollinger A."/>
            <person name="Honan T."/>
            <person name="Huard M.D."/>
            <person name="Hughes L."/>
            <person name="Hurhula B."/>
            <person name="Husby M.E."/>
            <person name="Kamat A."/>
            <person name="Kanga B."/>
            <person name="Kashin S."/>
            <person name="Khazanovich D."/>
            <person name="Kisner P."/>
            <person name="Lance K."/>
            <person name="Lara M."/>
            <person name="Lee W."/>
            <person name="Lennon N."/>
            <person name="Letendre F."/>
            <person name="LeVine R."/>
            <person name="Lipovsky A."/>
            <person name="Liu X."/>
            <person name="Liu J."/>
            <person name="Liu S."/>
            <person name="Lokyitsang T."/>
            <person name="Lokyitsang Y."/>
            <person name="Lubonja R."/>
            <person name="Lui A."/>
            <person name="MacDonald P."/>
            <person name="Magnisalis V."/>
            <person name="Maru K."/>
            <person name="Matthews C."/>
            <person name="McCusker W."/>
            <person name="McDonough S."/>
            <person name="Mehta T."/>
            <person name="Meldrim J."/>
            <person name="Meneus L."/>
            <person name="Mihai O."/>
            <person name="Mihalev A."/>
            <person name="Mihova T."/>
            <person name="Mittelman R."/>
            <person name="Mlenga V."/>
            <person name="Montmayeur A."/>
            <person name="Mulrain L."/>
            <person name="Navidi A."/>
            <person name="Naylor J."/>
            <person name="Negash T."/>
            <person name="Nguyen T."/>
            <person name="Nguyen N."/>
            <person name="Nicol R."/>
            <person name="Norbu C."/>
            <person name="Norbu N."/>
            <person name="Novod N."/>
            <person name="O'Neill B."/>
            <person name="Osman S."/>
            <person name="Markiewicz E."/>
            <person name="Oyono O.L."/>
            <person name="Patti C."/>
            <person name="Phunkhang P."/>
            <person name="Pierre F."/>
            <person name="Priest M."/>
            <person name="Raghuraman S."/>
            <person name="Rege F."/>
            <person name="Reyes R."/>
            <person name="Rise C."/>
            <person name="Rogov P."/>
            <person name="Ross K."/>
            <person name="Ryan E."/>
            <person name="Settipalli S."/>
            <person name="Shea T."/>
            <person name="Sherpa N."/>
            <person name="Shi L."/>
            <person name="Shih D."/>
            <person name="Sparrow T."/>
            <person name="Spaulding J."/>
            <person name="Stalker J."/>
            <person name="Stange-Thomann N."/>
            <person name="Stavropoulos S."/>
            <person name="Stone C."/>
            <person name="Strader C."/>
            <person name="Tesfaye S."/>
            <person name="Thomson T."/>
            <person name="Thoulutsang Y."/>
            <person name="Thoulutsang D."/>
            <person name="Topham K."/>
            <person name="Topping I."/>
            <person name="Tsamla T."/>
            <person name="Vassiliev H."/>
            <person name="Vo A."/>
            <person name="Wangchuk T."/>
            <person name="Wangdi T."/>
            <person name="Weiand M."/>
            <person name="Wilkinson J."/>
            <person name="Wilson A."/>
            <person name="Yadav S."/>
            <person name="Young G."/>
            <person name="Yu Q."/>
            <person name="Zembek L."/>
            <person name="Zhong D."/>
            <person name="Zimmer A."/>
            <person name="Zwirko Z."/>
            <person name="Jaffe D.B."/>
            <person name="Alvarez P."/>
            <person name="Brockman W."/>
            <person name="Butler J."/>
            <person name="Chin C."/>
            <person name="Gnerre S."/>
            <person name="Grabherr M."/>
            <person name="Kleber M."/>
            <person name="Mauceli E."/>
            <person name="MacCallum I."/>
        </authorList>
    </citation>
    <scope>NUCLEOTIDE SEQUENCE [LARGE SCALE GENOMIC DNA]</scope>
    <source>
        <strain evidence="2">Rob3c / Tucson 14021-0248.25</strain>
    </source>
</reference>
<keyword evidence="2" id="KW-1185">Reference proteome</keyword>
<dbReference type="EMBL" id="CH480821">
    <property type="protein sequence ID" value="EDW55158.1"/>
    <property type="molecule type" value="Genomic_DNA"/>
</dbReference>